<dbReference type="AlphaFoldDB" id="A0AB34IHT8"/>
<evidence type="ECO:0000313" key="5">
    <source>
        <dbReference type="Proteomes" id="UP001515480"/>
    </source>
</evidence>
<dbReference type="PANTHER" id="PTHR33473:SF17">
    <property type="entry name" value="ATP-DEPENDENT CLP PROTEASE ADAPTER PROTEIN CLPS1, CHLOROPLASTIC"/>
    <property type="match status" value="1"/>
</dbReference>
<dbReference type="Pfam" id="PF02617">
    <property type="entry name" value="ClpS"/>
    <property type="match status" value="1"/>
</dbReference>
<evidence type="ECO:0000256" key="2">
    <source>
        <dbReference type="SAM" id="SignalP"/>
    </source>
</evidence>
<keyword evidence="5" id="KW-1185">Reference proteome</keyword>
<organism evidence="4 5">
    <name type="scientific">Prymnesium parvum</name>
    <name type="common">Toxic golden alga</name>
    <dbReference type="NCBI Taxonomy" id="97485"/>
    <lineage>
        <taxon>Eukaryota</taxon>
        <taxon>Haptista</taxon>
        <taxon>Haptophyta</taxon>
        <taxon>Prymnesiophyceae</taxon>
        <taxon>Prymnesiales</taxon>
        <taxon>Prymnesiaceae</taxon>
        <taxon>Prymnesium</taxon>
    </lineage>
</organism>
<evidence type="ECO:0000259" key="3">
    <source>
        <dbReference type="Pfam" id="PF02617"/>
    </source>
</evidence>
<dbReference type="PANTHER" id="PTHR33473">
    <property type="entry name" value="ATP-DEPENDENT CLP PROTEASE ADAPTER PROTEIN CLPS1, CHLOROPLASTIC"/>
    <property type="match status" value="1"/>
</dbReference>
<gene>
    <name evidence="4" type="ORF">AB1Y20_012421</name>
</gene>
<dbReference type="Proteomes" id="UP001515480">
    <property type="component" value="Unassembled WGS sequence"/>
</dbReference>
<evidence type="ECO:0000313" key="4">
    <source>
        <dbReference type="EMBL" id="KAL1499734.1"/>
    </source>
</evidence>
<dbReference type="InterPro" id="IPR014719">
    <property type="entry name" value="Ribosomal_bL12_C/ClpS-like"/>
</dbReference>
<dbReference type="InterPro" id="IPR022935">
    <property type="entry name" value="ClpS"/>
</dbReference>
<comment type="caution">
    <text evidence="4">The sequence shown here is derived from an EMBL/GenBank/DDBJ whole genome shotgun (WGS) entry which is preliminary data.</text>
</comment>
<accession>A0AB34IHT8</accession>
<feature type="region of interest" description="Disordered" evidence="1">
    <location>
        <begin position="40"/>
        <end position="79"/>
    </location>
</feature>
<reference evidence="4 5" key="1">
    <citation type="journal article" date="2024" name="Science">
        <title>Giant polyketide synthase enzymes in the biosynthesis of giant marine polyether toxins.</title>
        <authorList>
            <person name="Fallon T.R."/>
            <person name="Shende V.V."/>
            <person name="Wierzbicki I.H."/>
            <person name="Pendleton A.L."/>
            <person name="Watervoot N.F."/>
            <person name="Auber R.P."/>
            <person name="Gonzalez D.J."/>
            <person name="Wisecaver J.H."/>
            <person name="Moore B.S."/>
        </authorList>
    </citation>
    <scope>NUCLEOTIDE SEQUENCE [LARGE SCALE GENOMIC DNA]</scope>
    <source>
        <strain evidence="4 5">12B1</strain>
    </source>
</reference>
<feature type="chain" id="PRO_5044240635" description="Adaptor protein ClpS core domain-containing protein" evidence="2">
    <location>
        <begin position="18"/>
        <end position="161"/>
    </location>
</feature>
<feature type="signal peptide" evidence="2">
    <location>
        <begin position="1"/>
        <end position="17"/>
    </location>
</feature>
<feature type="domain" description="Adaptor protein ClpS core" evidence="3">
    <location>
        <begin position="81"/>
        <end position="151"/>
    </location>
</feature>
<dbReference type="SUPFAM" id="SSF54736">
    <property type="entry name" value="ClpS-like"/>
    <property type="match status" value="1"/>
</dbReference>
<sequence>MAALLLLLAAPPALQLAARPSAALSWRPAPLSPQFSRVAVSPPTMQAGDGAFEKSRKTSKAATIARPKPKPKSKRKEDVDKEPMWRVLLHNDDVHTWDYVIFAIVSVVKTITRKKAHRITTQVHTMGTATVTVSWKQQAKQYCLKLQQFGLTSSIAPDPSA</sequence>
<dbReference type="GO" id="GO:0006508">
    <property type="term" value="P:proteolysis"/>
    <property type="evidence" value="ECO:0007669"/>
    <property type="project" value="InterPro"/>
</dbReference>
<dbReference type="InterPro" id="IPR003769">
    <property type="entry name" value="ClpS_core"/>
</dbReference>
<protein>
    <recommendedName>
        <fullName evidence="3">Adaptor protein ClpS core domain-containing protein</fullName>
    </recommendedName>
</protein>
<evidence type="ECO:0000256" key="1">
    <source>
        <dbReference type="SAM" id="MobiDB-lite"/>
    </source>
</evidence>
<name>A0AB34IHT8_PRYPA</name>
<dbReference type="Gene3D" id="3.30.1390.10">
    <property type="match status" value="1"/>
</dbReference>
<proteinExistence type="predicted"/>
<dbReference type="GO" id="GO:0030163">
    <property type="term" value="P:protein catabolic process"/>
    <property type="evidence" value="ECO:0007669"/>
    <property type="project" value="InterPro"/>
</dbReference>
<keyword evidence="2" id="KW-0732">Signal</keyword>
<dbReference type="EMBL" id="JBGBPQ010000024">
    <property type="protein sequence ID" value="KAL1499734.1"/>
    <property type="molecule type" value="Genomic_DNA"/>
</dbReference>